<dbReference type="GO" id="GO:0003677">
    <property type="term" value="F:DNA binding"/>
    <property type="evidence" value="ECO:0007669"/>
    <property type="project" value="UniProtKB-UniRule"/>
</dbReference>
<dbReference type="Proteomes" id="UP000051638">
    <property type="component" value="Unassembled WGS sequence"/>
</dbReference>
<dbReference type="STRING" id="1423796.FC24_GL000938"/>
<evidence type="ECO:0000313" key="4">
    <source>
        <dbReference type="EMBL" id="KRM98825.1"/>
    </source>
</evidence>
<evidence type="ECO:0000256" key="1">
    <source>
        <dbReference type="ARBA" id="ARBA00023125"/>
    </source>
</evidence>
<dbReference type="AlphaFoldDB" id="A0A0R2DDW9"/>
<dbReference type="SUPFAM" id="SSF46689">
    <property type="entry name" value="Homeodomain-like"/>
    <property type="match status" value="1"/>
</dbReference>
<organism evidence="4 5">
    <name type="scientific">Loigolactobacillus rennini DSM 20253</name>
    <dbReference type="NCBI Taxonomy" id="1423796"/>
    <lineage>
        <taxon>Bacteria</taxon>
        <taxon>Bacillati</taxon>
        <taxon>Bacillota</taxon>
        <taxon>Bacilli</taxon>
        <taxon>Lactobacillales</taxon>
        <taxon>Lactobacillaceae</taxon>
        <taxon>Loigolactobacillus</taxon>
    </lineage>
</organism>
<evidence type="ECO:0000313" key="5">
    <source>
        <dbReference type="Proteomes" id="UP000051638"/>
    </source>
</evidence>
<dbReference type="PANTHER" id="PTHR43479:SF7">
    <property type="entry name" value="TETR-FAMILY TRANSCRIPTIONAL REGULATOR"/>
    <property type="match status" value="1"/>
</dbReference>
<dbReference type="InterPro" id="IPR050624">
    <property type="entry name" value="HTH-type_Tx_Regulator"/>
</dbReference>
<keyword evidence="5" id="KW-1185">Reference proteome</keyword>
<keyword evidence="1 2" id="KW-0238">DNA-binding</keyword>
<gene>
    <name evidence="4" type="ORF">FC24_GL000938</name>
</gene>
<evidence type="ECO:0000256" key="2">
    <source>
        <dbReference type="PROSITE-ProRule" id="PRU00335"/>
    </source>
</evidence>
<evidence type="ECO:0000259" key="3">
    <source>
        <dbReference type="PROSITE" id="PS50977"/>
    </source>
</evidence>
<dbReference type="RefSeq" id="WP_057873609.1">
    <property type="nucleotide sequence ID" value="NZ_AYYI01000025.1"/>
</dbReference>
<dbReference type="PATRIC" id="fig|1423796.3.peg.960"/>
<dbReference type="SUPFAM" id="SSF48498">
    <property type="entry name" value="Tetracyclin repressor-like, C-terminal domain"/>
    <property type="match status" value="1"/>
</dbReference>
<dbReference type="EMBL" id="AYYI01000025">
    <property type="protein sequence ID" value="KRM98825.1"/>
    <property type="molecule type" value="Genomic_DNA"/>
</dbReference>
<dbReference type="InterPro" id="IPR009057">
    <property type="entry name" value="Homeodomain-like_sf"/>
</dbReference>
<dbReference type="InterPro" id="IPR039532">
    <property type="entry name" value="TetR_C_Firmicutes"/>
</dbReference>
<dbReference type="InterPro" id="IPR012738">
    <property type="entry name" value="Tscrpt_reg_DhaS"/>
</dbReference>
<dbReference type="NCBIfam" id="TIGR02366">
    <property type="entry name" value="DHAK_reg"/>
    <property type="match status" value="1"/>
</dbReference>
<feature type="DNA-binding region" description="H-T-H motif" evidence="2">
    <location>
        <begin position="26"/>
        <end position="45"/>
    </location>
</feature>
<dbReference type="Gene3D" id="1.10.357.10">
    <property type="entry name" value="Tetracycline Repressor, domain 2"/>
    <property type="match status" value="1"/>
</dbReference>
<feature type="domain" description="HTH tetR-type" evidence="3">
    <location>
        <begin position="3"/>
        <end position="63"/>
    </location>
</feature>
<dbReference type="OrthoDB" id="9810250at2"/>
<dbReference type="InterPro" id="IPR036271">
    <property type="entry name" value="Tet_transcr_reg_TetR-rel_C_sf"/>
</dbReference>
<dbReference type="PANTHER" id="PTHR43479">
    <property type="entry name" value="ACREF/ENVCD OPERON REPRESSOR-RELATED"/>
    <property type="match status" value="1"/>
</dbReference>
<name>A0A0R2DDW9_9LACO</name>
<protein>
    <recommendedName>
        <fullName evidence="3">HTH tetR-type domain-containing protein</fullName>
    </recommendedName>
</protein>
<reference evidence="4 5" key="1">
    <citation type="journal article" date="2015" name="Genome Announc.">
        <title>Expanding the biotechnology potential of lactobacilli through comparative genomics of 213 strains and associated genera.</title>
        <authorList>
            <person name="Sun Z."/>
            <person name="Harris H.M."/>
            <person name="McCann A."/>
            <person name="Guo C."/>
            <person name="Argimon S."/>
            <person name="Zhang W."/>
            <person name="Yang X."/>
            <person name="Jeffery I.B."/>
            <person name="Cooney J.C."/>
            <person name="Kagawa T.F."/>
            <person name="Liu W."/>
            <person name="Song Y."/>
            <person name="Salvetti E."/>
            <person name="Wrobel A."/>
            <person name="Rasinkangas P."/>
            <person name="Parkhill J."/>
            <person name="Rea M.C."/>
            <person name="O'Sullivan O."/>
            <person name="Ritari J."/>
            <person name="Douillard F.P."/>
            <person name="Paul Ross R."/>
            <person name="Yang R."/>
            <person name="Briner A.E."/>
            <person name="Felis G.E."/>
            <person name="de Vos W.M."/>
            <person name="Barrangou R."/>
            <person name="Klaenhammer T.R."/>
            <person name="Caufield P.W."/>
            <person name="Cui Y."/>
            <person name="Zhang H."/>
            <person name="O'Toole P.W."/>
        </authorList>
    </citation>
    <scope>NUCLEOTIDE SEQUENCE [LARGE SCALE GENOMIC DNA]</scope>
    <source>
        <strain evidence="4 5">DSM 20253</strain>
    </source>
</reference>
<accession>A0A0R2DDW9</accession>
<dbReference type="PROSITE" id="PS50977">
    <property type="entry name" value="HTH_TETR_2"/>
    <property type="match status" value="1"/>
</dbReference>
<proteinExistence type="predicted"/>
<dbReference type="Pfam" id="PF14278">
    <property type="entry name" value="TetR_C_8"/>
    <property type="match status" value="1"/>
</dbReference>
<comment type="caution">
    <text evidence="4">The sequence shown here is derived from an EMBL/GenBank/DDBJ whole genome shotgun (WGS) entry which is preliminary data.</text>
</comment>
<dbReference type="InterPro" id="IPR001647">
    <property type="entry name" value="HTH_TetR"/>
</dbReference>
<sequence length="189" mass="22089">MQSTTQKQIAAAFKTLMLNVPFKQISVTLIMQQAQLRRQTFYDYFKDKYDLLAWIFNTEAGADLAENLDYEHWTSSLLDLLRYLAANRLFYRNALATSEQNSFDRYFLAHTKHLTDKVVHDLLQTKNIPLTGAYLSFLREYFSRAVVSVIIHWLQSNRPATPEYLSHQLQTVIEDTISGFLNRVQKEVD</sequence>